<dbReference type="SUPFAM" id="SSF51695">
    <property type="entry name" value="PLC-like phosphodiesterases"/>
    <property type="match status" value="1"/>
</dbReference>
<evidence type="ECO:0000313" key="2">
    <source>
        <dbReference type="EMBL" id="MFD1037158.1"/>
    </source>
</evidence>
<sequence>MVLNFAHRGSLTEAPENTIPAFKKALGHGARALELDVQLTKDNYLVVCHDHRLSRFNKNVDGLIRDFTLDEIKQIEVGSSFSDKFMGVTLPTLEEVLEICPSEVLLNIEIKNIPVIYDGIEKILINRLEYHNRLDHIIISSFDHIALKKVQEIAPDMELGMLFYYRIINTWEYARDSGLRISSIHPNNVYTNKAFVENCKALGYKVFPYTVNNNERYEELIGYGVDGVFSNNPTLFVQQ</sequence>
<dbReference type="PROSITE" id="PS51704">
    <property type="entry name" value="GP_PDE"/>
    <property type="match status" value="1"/>
</dbReference>
<gene>
    <name evidence="2" type="ORF">ACFQ3N_01780</name>
</gene>
<dbReference type="PANTHER" id="PTHR46211:SF1">
    <property type="entry name" value="GLYCEROPHOSPHODIESTER PHOSPHODIESTERASE, CYTOPLASMIC"/>
    <property type="match status" value="1"/>
</dbReference>
<dbReference type="Gene3D" id="3.20.20.190">
    <property type="entry name" value="Phosphatidylinositol (PI) phosphodiesterase"/>
    <property type="match status" value="1"/>
</dbReference>
<dbReference type="InterPro" id="IPR030395">
    <property type="entry name" value="GP_PDE_dom"/>
</dbReference>
<dbReference type="EMBL" id="JBHTKJ010000007">
    <property type="protein sequence ID" value="MFD1037158.1"/>
    <property type="molecule type" value="Genomic_DNA"/>
</dbReference>
<dbReference type="InterPro" id="IPR017946">
    <property type="entry name" value="PLC-like_Pdiesterase_TIM-brl"/>
</dbReference>
<dbReference type="PANTHER" id="PTHR46211">
    <property type="entry name" value="GLYCEROPHOSPHORYL DIESTER PHOSPHODIESTERASE"/>
    <property type="match status" value="1"/>
</dbReference>
<evidence type="ECO:0000313" key="3">
    <source>
        <dbReference type="Proteomes" id="UP001597040"/>
    </source>
</evidence>
<dbReference type="RefSeq" id="WP_390358988.1">
    <property type="nucleotide sequence ID" value="NZ_JBHTKJ010000007.1"/>
</dbReference>
<comment type="caution">
    <text evidence="2">The sequence shown here is derived from an EMBL/GenBank/DDBJ whole genome shotgun (WGS) entry which is preliminary data.</text>
</comment>
<protein>
    <submittedName>
        <fullName evidence="2">Glycerophosphodiester phosphodiesterase</fullName>
    </submittedName>
</protein>
<proteinExistence type="predicted"/>
<feature type="domain" description="GP-PDE" evidence="1">
    <location>
        <begin position="2"/>
        <end position="239"/>
    </location>
</feature>
<dbReference type="Proteomes" id="UP001597040">
    <property type="component" value="Unassembled WGS sequence"/>
</dbReference>
<accession>A0ABW3LGC9</accession>
<evidence type="ECO:0000259" key="1">
    <source>
        <dbReference type="PROSITE" id="PS51704"/>
    </source>
</evidence>
<dbReference type="Pfam" id="PF03009">
    <property type="entry name" value="GDPD"/>
    <property type="match status" value="1"/>
</dbReference>
<reference evidence="3" key="1">
    <citation type="journal article" date="2019" name="Int. J. Syst. Evol. Microbiol.">
        <title>The Global Catalogue of Microorganisms (GCM) 10K type strain sequencing project: providing services to taxonomists for standard genome sequencing and annotation.</title>
        <authorList>
            <consortium name="The Broad Institute Genomics Platform"/>
            <consortium name="The Broad Institute Genome Sequencing Center for Infectious Disease"/>
            <person name="Wu L."/>
            <person name="Ma J."/>
        </authorList>
    </citation>
    <scope>NUCLEOTIDE SEQUENCE [LARGE SCALE GENOMIC DNA]</scope>
    <source>
        <strain evidence="3">CCUG 56754</strain>
    </source>
</reference>
<name>A0ABW3LGC9_9BACI</name>
<dbReference type="PROSITE" id="PS50007">
    <property type="entry name" value="PIPLC_X_DOMAIN"/>
    <property type="match status" value="1"/>
</dbReference>
<keyword evidence="3" id="KW-1185">Reference proteome</keyword>
<organism evidence="2 3">
    <name type="scientific">Virgibacillus byunsanensis</name>
    <dbReference type="NCBI Taxonomy" id="570945"/>
    <lineage>
        <taxon>Bacteria</taxon>
        <taxon>Bacillati</taxon>
        <taxon>Bacillota</taxon>
        <taxon>Bacilli</taxon>
        <taxon>Bacillales</taxon>
        <taxon>Bacillaceae</taxon>
        <taxon>Virgibacillus</taxon>
    </lineage>
</organism>